<protein>
    <submittedName>
        <fullName evidence="1">Uncharacterized protein</fullName>
    </submittedName>
</protein>
<accession>A0A0J7NFC2</accession>
<dbReference type="STRING" id="67767.A0A0J7NFC2"/>
<name>A0A0J7NFC2_LASNI</name>
<proteinExistence type="predicted"/>
<sequence>MLRRIRCIYRCGTADIKKHVVRKTYERCDEVSAIYVKKHPEDWLLGGEGAILIVDEFPGGYMTEHQPDLNSAKKRNNNSHTIICIAEANAIPPRIWLHMIEAVPEPQKIDKLQVGVNKYNMVKEALKEIVKHTVPGSYIVANDRVCCCSYESLQNLRQYKIISIEQLQKFDPPGKSKLLDNLETIWQNAIEICEEVQETTHTSGQYIIARHLWRQKFGTSLSTAFQDMLNHIAEYYRFS</sequence>
<dbReference type="OrthoDB" id="6226069at2759"/>
<evidence type="ECO:0000313" key="2">
    <source>
        <dbReference type="Proteomes" id="UP000036403"/>
    </source>
</evidence>
<reference evidence="1 2" key="1">
    <citation type="submission" date="2015-04" db="EMBL/GenBank/DDBJ databases">
        <title>Lasius niger genome sequencing.</title>
        <authorList>
            <person name="Konorov E.A."/>
            <person name="Nikitin M.A."/>
            <person name="Kirill M.V."/>
            <person name="Chang P."/>
        </authorList>
    </citation>
    <scope>NUCLEOTIDE SEQUENCE [LARGE SCALE GENOMIC DNA]</scope>
    <source>
        <tissue evidence="1">Whole</tissue>
    </source>
</reference>
<dbReference type="Proteomes" id="UP000036403">
    <property type="component" value="Unassembled WGS sequence"/>
</dbReference>
<gene>
    <name evidence="1" type="ORF">RF55_8927</name>
</gene>
<organism evidence="1 2">
    <name type="scientific">Lasius niger</name>
    <name type="common">Black garden ant</name>
    <dbReference type="NCBI Taxonomy" id="67767"/>
    <lineage>
        <taxon>Eukaryota</taxon>
        <taxon>Metazoa</taxon>
        <taxon>Ecdysozoa</taxon>
        <taxon>Arthropoda</taxon>
        <taxon>Hexapoda</taxon>
        <taxon>Insecta</taxon>
        <taxon>Pterygota</taxon>
        <taxon>Neoptera</taxon>
        <taxon>Endopterygota</taxon>
        <taxon>Hymenoptera</taxon>
        <taxon>Apocrita</taxon>
        <taxon>Aculeata</taxon>
        <taxon>Formicoidea</taxon>
        <taxon>Formicidae</taxon>
        <taxon>Formicinae</taxon>
        <taxon>Lasius</taxon>
        <taxon>Lasius</taxon>
    </lineage>
</organism>
<keyword evidence="2" id="KW-1185">Reference proteome</keyword>
<dbReference type="PaxDb" id="67767-A0A0J7NFC2"/>
<comment type="caution">
    <text evidence="1">The sequence shown here is derived from an EMBL/GenBank/DDBJ whole genome shotgun (WGS) entry which is preliminary data.</text>
</comment>
<dbReference type="EMBL" id="LBMM01005748">
    <property type="protein sequence ID" value="KMQ91235.1"/>
    <property type="molecule type" value="Genomic_DNA"/>
</dbReference>
<evidence type="ECO:0000313" key="1">
    <source>
        <dbReference type="EMBL" id="KMQ91235.1"/>
    </source>
</evidence>
<dbReference type="AlphaFoldDB" id="A0A0J7NFC2"/>